<evidence type="ECO:0000313" key="1">
    <source>
        <dbReference type="EMBL" id="MDC7694207.1"/>
    </source>
</evidence>
<accession>A0ABT5IDE4</accession>
<protein>
    <recommendedName>
        <fullName evidence="3">DUF4143 domain-containing protein</fullName>
    </recommendedName>
</protein>
<dbReference type="Proteomes" id="UP001216595">
    <property type="component" value="Unassembled WGS sequence"/>
</dbReference>
<proteinExistence type="predicted"/>
<keyword evidence="2" id="KW-1185">Reference proteome</keyword>
<organism evidence="1 2">
    <name type="scientific">Asticcacaulis currens</name>
    <dbReference type="NCBI Taxonomy" id="2984210"/>
    <lineage>
        <taxon>Bacteria</taxon>
        <taxon>Pseudomonadati</taxon>
        <taxon>Pseudomonadota</taxon>
        <taxon>Alphaproteobacteria</taxon>
        <taxon>Caulobacterales</taxon>
        <taxon>Caulobacteraceae</taxon>
        <taxon>Asticcacaulis</taxon>
    </lineage>
</organism>
<evidence type="ECO:0000313" key="2">
    <source>
        <dbReference type="Proteomes" id="UP001216595"/>
    </source>
</evidence>
<reference evidence="1 2" key="1">
    <citation type="submission" date="2023-01" db="EMBL/GenBank/DDBJ databases">
        <title>Novel species of the genus Asticcacaulis isolated from rivers.</title>
        <authorList>
            <person name="Lu H."/>
        </authorList>
    </citation>
    <scope>NUCLEOTIDE SEQUENCE [LARGE SCALE GENOMIC DNA]</scope>
    <source>
        <strain evidence="1 2">DXS10W</strain>
    </source>
</reference>
<sequence length="72" mass="7945">MEYEVENDDAVVGIEVKAGTNIDADSFKHLKWFKANMTEGKSFNGIVLYSGEYPVPFGDGLWAIPTSALWCA</sequence>
<dbReference type="EMBL" id="JAQQKW010000004">
    <property type="protein sequence ID" value="MDC7694207.1"/>
    <property type="molecule type" value="Genomic_DNA"/>
</dbReference>
<name>A0ABT5IDE4_9CAUL</name>
<evidence type="ECO:0008006" key="3">
    <source>
        <dbReference type="Google" id="ProtNLM"/>
    </source>
</evidence>
<comment type="caution">
    <text evidence="1">The sequence shown here is derived from an EMBL/GenBank/DDBJ whole genome shotgun (WGS) entry which is preliminary data.</text>
</comment>
<gene>
    <name evidence="1" type="ORF">PQU94_07915</name>
</gene>
<dbReference type="RefSeq" id="WP_272740927.1">
    <property type="nucleotide sequence ID" value="NZ_JAQQKW010000004.1"/>
</dbReference>